<accession>A0A1Q8RNQ9</accession>
<dbReference type="OrthoDB" id="4331875at2759"/>
<gene>
    <name evidence="3" type="ORF">CCHL11_05435</name>
</gene>
<sequence>MRQTTVITGLAALLPSAAQAWSIPTWLDSRQNTPPYQDVVCKPQTSNGPLPPCVQIENIEAACQPNGTDSIHLEAHAQCMCRGSFFAEKLGCERCLYVHGIRSEADLAYYSGVLSSASNALCTGTPTAAFATVYSNIEVAATRATSGLATSRSDQAPSNTAISLYYTASGPQGPGSITGAAASATATAEQTRTATAAVTTTASTTGGSGSTSTRASTTTTGPTGTASDDAATTTTESGNGAMPTYAAGGLMMGAAGLALLAGL</sequence>
<organism evidence="3 4">
    <name type="scientific">Colletotrichum chlorophyti</name>
    <dbReference type="NCBI Taxonomy" id="708187"/>
    <lineage>
        <taxon>Eukaryota</taxon>
        <taxon>Fungi</taxon>
        <taxon>Dikarya</taxon>
        <taxon>Ascomycota</taxon>
        <taxon>Pezizomycotina</taxon>
        <taxon>Sordariomycetes</taxon>
        <taxon>Hypocreomycetidae</taxon>
        <taxon>Glomerellales</taxon>
        <taxon>Glomerellaceae</taxon>
        <taxon>Colletotrichum</taxon>
    </lineage>
</organism>
<dbReference type="STRING" id="708187.A0A1Q8RNQ9"/>
<name>A0A1Q8RNQ9_9PEZI</name>
<protein>
    <recommendedName>
        <fullName evidence="5">Collagen-like protein mcl1</fullName>
    </recommendedName>
</protein>
<keyword evidence="2" id="KW-0732">Signal</keyword>
<evidence type="ECO:0000313" key="3">
    <source>
        <dbReference type="EMBL" id="OLN85952.1"/>
    </source>
</evidence>
<feature type="region of interest" description="Disordered" evidence="1">
    <location>
        <begin position="192"/>
        <end position="239"/>
    </location>
</feature>
<dbReference type="EMBL" id="MPGH01000138">
    <property type="protein sequence ID" value="OLN85952.1"/>
    <property type="molecule type" value="Genomic_DNA"/>
</dbReference>
<evidence type="ECO:0000313" key="4">
    <source>
        <dbReference type="Proteomes" id="UP000186583"/>
    </source>
</evidence>
<evidence type="ECO:0000256" key="2">
    <source>
        <dbReference type="SAM" id="SignalP"/>
    </source>
</evidence>
<feature type="signal peptide" evidence="2">
    <location>
        <begin position="1"/>
        <end position="20"/>
    </location>
</feature>
<evidence type="ECO:0000256" key="1">
    <source>
        <dbReference type="SAM" id="MobiDB-lite"/>
    </source>
</evidence>
<feature type="chain" id="PRO_5013158472" description="Collagen-like protein mcl1" evidence="2">
    <location>
        <begin position="21"/>
        <end position="263"/>
    </location>
</feature>
<reference evidence="3 4" key="1">
    <citation type="submission" date="2016-11" db="EMBL/GenBank/DDBJ databases">
        <title>Draft Genome Assembly of Colletotrichum chlorophyti a pathogen of herbaceous plants.</title>
        <authorList>
            <person name="Gan P."/>
            <person name="Narusaka M."/>
            <person name="Tsushima A."/>
            <person name="Narusaka Y."/>
            <person name="Takano Y."/>
            <person name="Shirasu K."/>
        </authorList>
    </citation>
    <scope>NUCLEOTIDE SEQUENCE [LARGE SCALE GENOMIC DNA]</scope>
    <source>
        <strain evidence="3 4">NTL11</strain>
    </source>
</reference>
<dbReference type="AlphaFoldDB" id="A0A1Q8RNQ9"/>
<keyword evidence="4" id="KW-1185">Reference proteome</keyword>
<proteinExistence type="predicted"/>
<evidence type="ECO:0008006" key="5">
    <source>
        <dbReference type="Google" id="ProtNLM"/>
    </source>
</evidence>
<dbReference type="Proteomes" id="UP000186583">
    <property type="component" value="Unassembled WGS sequence"/>
</dbReference>
<comment type="caution">
    <text evidence="3">The sequence shown here is derived from an EMBL/GenBank/DDBJ whole genome shotgun (WGS) entry which is preliminary data.</text>
</comment>
<feature type="compositionally biased region" description="Low complexity" evidence="1">
    <location>
        <begin position="192"/>
        <end position="238"/>
    </location>
</feature>